<dbReference type="AlphaFoldDB" id="A0A2I0ISA0"/>
<proteinExistence type="predicted"/>
<evidence type="ECO:0000313" key="1">
    <source>
        <dbReference type="EMBL" id="PKI46316.1"/>
    </source>
</evidence>
<dbReference type="EMBL" id="PGOL01002642">
    <property type="protein sequence ID" value="PKI46316.1"/>
    <property type="molecule type" value="Genomic_DNA"/>
</dbReference>
<name>A0A2I0ISA0_PUNGR</name>
<organism evidence="1 2">
    <name type="scientific">Punica granatum</name>
    <name type="common">Pomegranate</name>
    <dbReference type="NCBI Taxonomy" id="22663"/>
    <lineage>
        <taxon>Eukaryota</taxon>
        <taxon>Viridiplantae</taxon>
        <taxon>Streptophyta</taxon>
        <taxon>Embryophyta</taxon>
        <taxon>Tracheophyta</taxon>
        <taxon>Spermatophyta</taxon>
        <taxon>Magnoliopsida</taxon>
        <taxon>eudicotyledons</taxon>
        <taxon>Gunneridae</taxon>
        <taxon>Pentapetalae</taxon>
        <taxon>rosids</taxon>
        <taxon>malvids</taxon>
        <taxon>Myrtales</taxon>
        <taxon>Lythraceae</taxon>
        <taxon>Punica</taxon>
    </lineage>
</organism>
<accession>A0A2I0ISA0</accession>
<reference evidence="1 2" key="1">
    <citation type="submission" date="2017-11" db="EMBL/GenBank/DDBJ databases">
        <title>De-novo sequencing of pomegranate (Punica granatum L.) genome.</title>
        <authorList>
            <person name="Akparov Z."/>
            <person name="Amiraslanov A."/>
            <person name="Hajiyeva S."/>
            <person name="Abbasov M."/>
            <person name="Kaur K."/>
            <person name="Hamwieh A."/>
            <person name="Solovyev V."/>
            <person name="Salamov A."/>
            <person name="Braich B."/>
            <person name="Kosarev P."/>
            <person name="Mahmoud A."/>
            <person name="Hajiyev E."/>
            <person name="Babayeva S."/>
            <person name="Izzatullayeva V."/>
            <person name="Mammadov A."/>
            <person name="Mammadov A."/>
            <person name="Sharifova S."/>
            <person name="Ojaghi J."/>
            <person name="Eynullazada K."/>
            <person name="Bayramov B."/>
            <person name="Abdulazimova A."/>
            <person name="Shahmuradov I."/>
        </authorList>
    </citation>
    <scope>NUCLEOTIDE SEQUENCE [LARGE SCALE GENOMIC DNA]</scope>
    <source>
        <strain evidence="2">cv. AG2017</strain>
        <tissue evidence="1">Leaf</tissue>
    </source>
</reference>
<comment type="caution">
    <text evidence="1">The sequence shown here is derived from an EMBL/GenBank/DDBJ whole genome shotgun (WGS) entry which is preliminary data.</text>
</comment>
<protein>
    <submittedName>
        <fullName evidence="1">Uncharacterized protein</fullName>
    </submittedName>
</protein>
<evidence type="ECO:0000313" key="2">
    <source>
        <dbReference type="Proteomes" id="UP000233551"/>
    </source>
</evidence>
<sequence length="85" mass="9059">MPQPLITGSNAPTSLSAHDPSAAWGLASCHHFDPSSIKAVDDSGRNAQNEVRQSLGSSTNLTAIMRTIRSSWDSLVRSDPTPRLS</sequence>
<gene>
    <name evidence="1" type="ORF">CRG98_033292</name>
</gene>
<dbReference type="Proteomes" id="UP000233551">
    <property type="component" value="Unassembled WGS sequence"/>
</dbReference>
<keyword evidence="2" id="KW-1185">Reference proteome</keyword>